<keyword evidence="1" id="KW-0732">Signal</keyword>
<evidence type="ECO:0000313" key="2">
    <source>
        <dbReference type="EMBL" id="GGZ98800.1"/>
    </source>
</evidence>
<dbReference type="AlphaFoldDB" id="A0A918RJE2"/>
<gene>
    <name evidence="2" type="ORF">GCM10008090_04180</name>
</gene>
<proteinExistence type="predicted"/>
<evidence type="ECO:0008006" key="4">
    <source>
        <dbReference type="Google" id="ProtNLM"/>
    </source>
</evidence>
<comment type="caution">
    <text evidence="2">The sequence shown here is derived from an EMBL/GenBank/DDBJ whole genome shotgun (WGS) entry which is preliminary data.</text>
</comment>
<dbReference type="EMBL" id="BMXA01000001">
    <property type="protein sequence ID" value="GGZ98800.1"/>
    <property type="molecule type" value="Genomic_DNA"/>
</dbReference>
<dbReference type="Proteomes" id="UP000614811">
    <property type="component" value="Unassembled WGS sequence"/>
</dbReference>
<keyword evidence="3" id="KW-1185">Reference proteome</keyword>
<accession>A0A918RJE2</accession>
<evidence type="ECO:0000313" key="3">
    <source>
        <dbReference type="Proteomes" id="UP000614811"/>
    </source>
</evidence>
<dbReference type="RefSeq" id="WP_189398348.1">
    <property type="nucleotide sequence ID" value="NZ_BMXA01000001.1"/>
</dbReference>
<evidence type="ECO:0000256" key="1">
    <source>
        <dbReference type="SAM" id="SignalP"/>
    </source>
</evidence>
<organism evidence="2 3">
    <name type="scientific">Arenicella chitinivorans</name>
    <dbReference type="NCBI Taxonomy" id="1329800"/>
    <lineage>
        <taxon>Bacteria</taxon>
        <taxon>Pseudomonadati</taxon>
        <taxon>Pseudomonadota</taxon>
        <taxon>Gammaproteobacteria</taxon>
        <taxon>Arenicellales</taxon>
        <taxon>Arenicellaceae</taxon>
        <taxon>Arenicella</taxon>
    </lineage>
</organism>
<reference evidence="2" key="2">
    <citation type="submission" date="2020-09" db="EMBL/GenBank/DDBJ databases">
        <authorList>
            <person name="Sun Q."/>
            <person name="Kim S."/>
        </authorList>
    </citation>
    <scope>NUCLEOTIDE SEQUENCE</scope>
    <source>
        <strain evidence="2">KCTC 12711</strain>
    </source>
</reference>
<feature type="chain" id="PRO_5037794738" description="PepSY domain-containing protein" evidence="1">
    <location>
        <begin position="26"/>
        <end position="94"/>
    </location>
</feature>
<sequence>MKYLTKLTATTALLMSPMMLGTANAAEVDSAGQAIGLCKEKAQLAHPGYKLSKSTKIKQTRGVYKITMRVVTEDERLKTICEVTKDGEVTYSKV</sequence>
<feature type="signal peptide" evidence="1">
    <location>
        <begin position="1"/>
        <end position="25"/>
    </location>
</feature>
<name>A0A918RJE2_9GAMM</name>
<protein>
    <recommendedName>
        <fullName evidence="4">PepSY domain-containing protein</fullName>
    </recommendedName>
</protein>
<reference evidence="2" key="1">
    <citation type="journal article" date="2014" name="Int. J. Syst. Evol. Microbiol.">
        <title>Complete genome sequence of Corynebacterium casei LMG S-19264T (=DSM 44701T), isolated from a smear-ripened cheese.</title>
        <authorList>
            <consortium name="US DOE Joint Genome Institute (JGI-PGF)"/>
            <person name="Walter F."/>
            <person name="Albersmeier A."/>
            <person name="Kalinowski J."/>
            <person name="Ruckert C."/>
        </authorList>
    </citation>
    <scope>NUCLEOTIDE SEQUENCE</scope>
    <source>
        <strain evidence="2">KCTC 12711</strain>
    </source>
</reference>